<name>A0A8X6WBM1_TRICX</name>
<gene>
    <name evidence="2" type="ORF">TNCV_2620171</name>
</gene>
<accession>A0A8X6WBM1</accession>
<dbReference type="AlphaFoldDB" id="A0A8X6WBM1"/>
<reference evidence="2" key="1">
    <citation type="submission" date="2020-08" db="EMBL/GenBank/DDBJ databases">
        <title>Multicomponent nature underlies the extraordinary mechanical properties of spider dragline silk.</title>
        <authorList>
            <person name="Kono N."/>
            <person name="Nakamura H."/>
            <person name="Mori M."/>
            <person name="Yoshida Y."/>
            <person name="Ohtoshi R."/>
            <person name="Malay A.D."/>
            <person name="Moran D.A.P."/>
            <person name="Tomita M."/>
            <person name="Numata K."/>
            <person name="Arakawa K."/>
        </authorList>
    </citation>
    <scope>NUCLEOTIDE SEQUENCE</scope>
</reference>
<evidence type="ECO:0000256" key="1">
    <source>
        <dbReference type="SAM" id="MobiDB-lite"/>
    </source>
</evidence>
<sequence length="118" mass="13302">MFTSIGTSSPIIPTSSSHSVIQPPSASNIHDTKKISKVRARKRNKEILKKMKDTVFEIKMAQHRPRKPASVEYTTDEEDTIVYDMGEEIESPKNGSTVGESKKDIARYTCITPTKYKK</sequence>
<feature type="compositionally biased region" description="Polar residues" evidence="1">
    <location>
        <begin position="20"/>
        <end position="29"/>
    </location>
</feature>
<organism evidence="2 3">
    <name type="scientific">Trichonephila clavipes</name>
    <name type="common">Golden silk orbweaver</name>
    <name type="synonym">Nephila clavipes</name>
    <dbReference type="NCBI Taxonomy" id="2585209"/>
    <lineage>
        <taxon>Eukaryota</taxon>
        <taxon>Metazoa</taxon>
        <taxon>Ecdysozoa</taxon>
        <taxon>Arthropoda</taxon>
        <taxon>Chelicerata</taxon>
        <taxon>Arachnida</taxon>
        <taxon>Araneae</taxon>
        <taxon>Araneomorphae</taxon>
        <taxon>Entelegynae</taxon>
        <taxon>Araneoidea</taxon>
        <taxon>Nephilidae</taxon>
        <taxon>Trichonephila</taxon>
    </lineage>
</organism>
<proteinExistence type="predicted"/>
<protein>
    <submittedName>
        <fullName evidence="2">Uncharacterized protein</fullName>
    </submittedName>
</protein>
<evidence type="ECO:0000313" key="2">
    <source>
        <dbReference type="EMBL" id="GFY31880.1"/>
    </source>
</evidence>
<dbReference type="Proteomes" id="UP000887159">
    <property type="component" value="Unassembled WGS sequence"/>
</dbReference>
<feature type="compositionally biased region" description="Low complexity" evidence="1">
    <location>
        <begin position="1"/>
        <end position="19"/>
    </location>
</feature>
<feature type="region of interest" description="Disordered" evidence="1">
    <location>
        <begin position="1"/>
        <end position="38"/>
    </location>
</feature>
<keyword evidence="3" id="KW-1185">Reference proteome</keyword>
<evidence type="ECO:0000313" key="3">
    <source>
        <dbReference type="Proteomes" id="UP000887159"/>
    </source>
</evidence>
<dbReference type="EMBL" id="BMAU01021401">
    <property type="protein sequence ID" value="GFY31880.1"/>
    <property type="molecule type" value="Genomic_DNA"/>
</dbReference>
<comment type="caution">
    <text evidence="2">The sequence shown here is derived from an EMBL/GenBank/DDBJ whole genome shotgun (WGS) entry which is preliminary data.</text>
</comment>